<dbReference type="Proteomes" id="UP000694941">
    <property type="component" value="Unplaced"/>
</dbReference>
<dbReference type="Pfam" id="PF17825">
    <property type="entry name" value="DUF5587"/>
    <property type="match status" value="1"/>
</dbReference>
<dbReference type="GeneID" id="111086423"/>
<dbReference type="PANTHER" id="PTHR35668:SF1">
    <property type="entry name" value="PROTEIN SHORTAGE IN CHIASMATA 1 ORTHOLOG"/>
    <property type="match status" value="1"/>
</dbReference>
<dbReference type="InterPro" id="IPR039991">
    <property type="entry name" value="SHOC1"/>
</dbReference>
<gene>
    <name evidence="2" type="primary">LOC111086423</name>
</gene>
<accession>A0ABM1SMN7</accession>
<protein>
    <submittedName>
        <fullName evidence="2">Uncharacterized protein LOC111086423</fullName>
    </submittedName>
</protein>
<dbReference type="RefSeq" id="XP_022244893.1">
    <property type="nucleotide sequence ID" value="XM_022389185.1"/>
</dbReference>
<proteinExistence type="predicted"/>
<dbReference type="PANTHER" id="PTHR35668">
    <property type="entry name" value="PROTEIN SHORTAGE IN CHIASMATA 1 ORTHOLOG"/>
    <property type="match status" value="1"/>
</dbReference>
<organism evidence="1 2">
    <name type="scientific">Limulus polyphemus</name>
    <name type="common">Atlantic horseshoe crab</name>
    <dbReference type="NCBI Taxonomy" id="6850"/>
    <lineage>
        <taxon>Eukaryota</taxon>
        <taxon>Metazoa</taxon>
        <taxon>Ecdysozoa</taxon>
        <taxon>Arthropoda</taxon>
        <taxon>Chelicerata</taxon>
        <taxon>Merostomata</taxon>
        <taxon>Xiphosura</taxon>
        <taxon>Limulidae</taxon>
        <taxon>Limulus</taxon>
    </lineage>
</organism>
<evidence type="ECO:0000313" key="1">
    <source>
        <dbReference type="Proteomes" id="UP000694941"/>
    </source>
</evidence>
<name>A0ABM1SMN7_LIMPO</name>
<keyword evidence="1" id="KW-1185">Reference proteome</keyword>
<evidence type="ECO:0000313" key="2">
    <source>
        <dbReference type="RefSeq" id="XP_022244893.1"/>
    </source>
</evidence>
<reference evidence="2" key="1">
    <citation type="submission" date="2025-08" db="UniProtKB">
        <authorList>
            <consortium name="RefSeq"/>
        </authorList>
    </citation>
    <scope>IDENTIFICATION</scope>
    <source>
        <tissue evidence="2">Muscle</tissue>
    </source>
</reference>
<sequence length="594" mass="67245">MPQLRDSPLMLHLSLPIPFALTLFRCNRRIGLASVFGLFPMASKPPVLLFLTSPSFSSGCLIKVVYATGNEQLAEFISAIASSSQQTSKIWSDPDLGNGSWLHGEHSKHENFLLRFPCLNSICAQLMLSTVSLKELLTLSWSHLKNTFPWISVRILKIFYQFVNQPSAVHQVGLLNHASSHGEEHAVNEASYSNVLNLSFPVLSESEPFDLLNLNKANRMQQNCAATLTPYRTDSSVRENETQKSLEQLQQRSFKNNFQENEDVVNLSTWNEIKSSNGNELCCPDNPVLENTSRSTWLGQGSHNDTQYADRKSNVPLSLSQTYNTFGVSSACVHRSCRQRYKKDNLTGGYSTCTESILTDHDKSILVPQLMLDHDFQDIKPSHALTETDNLNYVCRWPDNMYTKKFNVDNNLSKCHQRKQDFSCLYGSELLSQKDASQKELQFWGQNNVQQAQEQFSSLYRIQQQDQETKLSDYLVSGRSNLPVSFKSSCWKDNKSSQIDNDSEHLAEQPAIHRKPVSNVGIAYPFHQLSTCFDESPPMDLDCSGNNSSPDYQGGLKQCRPERNNHVILTSHKKPRLAYEKVQGTKGQTRLVFH</sequence>